<proteinExistence type="predicted"/>
<dbReference type="GO" id="GO:0032497">
    <property type="term" value="P:detection of lipopolysaccharide"/>
    <property type="evidence" value="ECO:0007669"/>
    <property type="project" value="TreeGrafter"/>
</dbReference>
<dbReference type="EMBL" id="JADDUC010000077">
    <property type="protein sequence ID" value="KAG0119849.1"/>
    <property type="molecule type" value="Genomic_DNA"/>
</dbReference>
<evidence type="ECO:0008006" key="5">
    <source>
        <dbReference type="Google" id="ProtNLM"/>
    </source>
</evidence>
<dbReference type="Proteomes" id="UP000618051">
    <property type="component" value="Unassembled WGS sequence"/>
</dbReference>
<accession>A0A835NRM7</accession>
<gene>
    <name evidence="3" type="ORF">IHE44_0001075</name>
    <name evidence="2" type="ORF">IHE44_013698</name>
</gene>
<reference evidence="2" key="1">
    <citation type="submission" date="2020-10" db="EMBL/GenBank/DDBJ databases">
        <title>Feather gene expression reveals the developmental basis of iridescence in African starlings.</title>
        <authorList>
            <person name="Rubenstein D.R."/>
        </authorList>
    </citation>
    <scope>NUCLEOTIDE SEQUENCE</scope>
    <source>
        <strain evidence="2">SS15</strain>
        <tissue evidence="2">Liver</tissue>
    </source>
</reference>
<reference evidence="3" key="3">
    <citation type="submission" date="2022-01" db="EMBL/GenBank/DDBJ databases">
        <authorList>
            <person name="Rubenstein D.R."/>
        </authorList>
    </citation>
    <scope>NUCLEOTIDE SEQUENCE</scope>
    <source>
        <strain evidence="3">SS15</strain>
        <tissue evidence="3">Liver</tissue>
    </source>
</reference>
<dbReference type="InterPro" id="IPR039217">
    <property type="entry name" value="LY96"/>
</dbReference>
<comment type="caution">
    <text evidence="2">The sequence shown here is derived from an EMBL/GenBank/DDBJ whole genome shotgun (WGS) entry which is preliminary data.</text>
</comment>
<feature type="signal peptide" evidence="1">
    <location>
        <begin position="1"/>
        <end position="15"/>
    </location>
</feature>
<dbReference type="OrthoDB" id="9907947at2759"/>
<feature type="chain" id="PRO_5032364949" description="LY96 protein" evidence="1">
    <location>
        <begin position="16"/>
        <end position="198"/>
    </location>
</feature>
<dbReference type="GO" id="GO:0045087">
    <property type="term" value="P:innate immune response"/>
    <property type="evidence" value="ECO:0007669"/>
    <property type="project" value="InterPro"/>
</dbReference>
<dbReference type="PANTHER" id="PTHR15218:SF0">
    <property type="entry name" value="LYMPHOCYTE ANTIGEN 96"/>
    <property type="match status" value="1"/>
</dbReference>
<reference evidence="3 4" key="2">
    <citation type="journal article" date="2021" name="J. Hered.">
        <title>Feather Gene Expression Elucidates the Developmental Basis of Plumage Iridescence in African Starlings.</title>
        <authorList>
            <person name="Rubenstein D.R."/>
            <person name="Corvelo A."/>
            <person name="MacManes M.D."/>
            <person name="Maia R."/>
            <person name="Narzisi G."/>
            <person name="Rousaki A."/>
            <person name="Vandenabeele P."/>
            <person name="Shawkey M.D."/>
            <person name="Solomon J."/>
        </authorList>
    </citation>
    <scope>NUCLEOTIDE SEQUENCE [LARGE SCALE GENOMIC DNA]</scope>
    <source>
        <strain evidence="3">SS15</strain>
    </source>
</reference>
<keyword evidence="4" id="KW-1185">Reference proteome</keyword>
<protein>
    <recommendedName>
        <fullName evidence="5">LY96 protein</fullName>
    </recommendedName>
</protein>
<evidence type="ECO:0000313" key="3">
    <source>
        <dbReference type="EMBL" id="KAI1243454.1"/>
    </source>
</evidence>
<dbReference type="Gene3D" id="2.60.40.770">
    <property type="match status" value="2"/>
</dbReference>
<dbReference type="GO" id="GO:0001875">
    <property type="term" value="F:lipopolysaccharide immune receptor activity"/>
    <property type="evidence" value="ECO:0007669"/>
    <property type="project" value="TreeGrafter"/>
</dbReference>
<dbReference type="GO" id="GO:0034142">
    <property type="term" value="P:toll-like receptor 4 signaling pathway"/>
    <property type="evidence" value="ECO:0007669"/>
    <property type="project" value="TreeGrafter"/>
</dbReference>
<organism evidence="2">
    <name type="scientific">Lamprotornis superbus</name>
    <dbReference type="NCBI Taxonomy" id="245042"/>
    <lineage>
        <taxon>Eukaryota</taxon>
        <taxon>Metazoa</taxon>
        <taxon>Chordata</taxon>
        <taxon>Craniata</taxon>
        <taxon>Vertebrata</taxon>
        <taxon>Euteleostomi</taxon>
        <taxon>Archelosauria</taxon>
        <taxon>Archosauria</taxon>
        <taxon>Dinosauria</taxon>
        <taxon>Saurischia</taxon>
        <taxon>Theropoda</taxon>
        <taxon>Coelurosauria</taxon>
        <taxon>Aves</taxon>
        <taxon>Neognathae</taxon>
        <taxon>Neoaves</taxon>
        <taxon>Telluraves</taxon>
        <taxon>Australaves</taxon>
        <taxon>Passeriformes</taxon>
        <taxon>Sturnidae</taxon>
        <taxon>Lamprotornis</taxon>
    </lineage>
</organism>
<dbReference type="AlphaFoldDB" id="A0A835NRM7"/>
<dbReference type="PANTHER" id="PTHR15218">
    <property type="entry name" value="MD-1, MD-2 - RELATED"/>
    <property type="match status" value="1"/>
</dbReference>
<evidence type="ECO:0000256" key="1">
    <source>
        <dbReference type="SAM" id="SignalP"/>
    </source>
</evidence>
<dbReference type="GO" id="GO:0001530">
    <property type="term" value="F:lipopolysaccharide binding"/>
    <property type="evidence" value="ECO:0007669"/>
    <property type="project" value="InterPro"/>
</dbReference>
<sequence length="198" mass="22361">MFGLFFFILFTPGVSEFICTSSDLDMSYTFCDSIAHAFTFNLTPCSTMNKYVWKAALTWIPRSDIHFLKIVFKVWYDGARSLTWKELLCSGADDKYSVCGTLKGGWCENTWCNQSMQTDFLNLHNLDLAWQAADLGAGSSPLPEPHLKTLVSAFDIKGSRINFPKGNYSIIVQGFSDDSENNMLICLNFTMIVKQDAY</sequence>
<dbReference type="GO" id="GO:0046696">
    <property type="term" value="C:lipopolysaccharide receptor complex"/>
    <property type="evidence" value="ECO:0007669"/>
    <property type="project" value="TreeGrafter"/>
</dbReference>
<dbReference type="GO" id="GO:0035662">
    <property type="term" value="F:Toll-like receptor 4 binding"/>
    <property type="evidence" value="ECO:0007669"/>
    <property type="project" value="InterPro"/>
</dbReference>
<evidence type="ECO:0000313" key="4">
    <source>
        <dbReference type="Proteomes" id="UP000618051"/>
    </source>
</evidence>
<keyword evidence="1" id="KW-0732">Signal</keyword>
<dbReference type="GO" id="GO:0031666">
    <property type="term" value="P:positive regulation of lipopolysaccharide-mediated signaling pathway"/>
    <property type="evidence" value="ECO:0007669"/>
    <property type="project" value="TreeGrafter"/>
</dbReference>
<evidence type="ECO:0000313" key="2">
    <source>
        <dbReference type="EMBL" id="KAG0119849.1"/>
    </source>
</evidence>
<dbReference type="EMBL" id="JADDUC020000001">
    <property type="protein sequence ID" value="KAI1243454.1"/>
    <property type="molecule type" value="Genomic_DNA"/>
</dbReference>
<name>A0A835NRM7_9PASS</name>